<reference evidence="1" key="1">
    <citation type="journal article" date="2020" name="mSystems">
        <title>Genome- and Community-Level Interaction Insights into Carbon Utilization and Element Cycling Functions of Hydrothermarchaeota in Hydrothermal Sediment.</title>
        <authorList>
            <person name="Zhou Z."/>
            <person name="Liu Y."/>
            <person name="Xu W."/>
            <person name="Pan J."/>
            <person name="Luo Z.H."/>
            <person name="Li M."/>
        </authorList>
    </citation>
    <scope>NUCLEOTIDE SEQUENCE [LARGE SCALE GENOMIC DNA]</scope>
    <source>
        <strain evidence="1">SpSt-573</strain>
    </source>
</reference>
<proteinExistence type="predicted"/>
<dbReference type="InterPro" id="IPR017853">
    <property type="entry name" value="GH"/>
</dbReference>
<evidence type="ECO:0000313" key="1">
    <source>
        <dbReference type="EMBL" id="HGS22644.1"/>
    </source>
</evidence>
<dbReference type="Gene3D" id="3.20.20.80">
    <property type="entry name" value="Glycosidases"/>
    <property type="match status" value="1"/>
</dbReference>
<gene>
    <name evidence="1" type="ORF">ENT37_12375</name>
</gene>
<dbReference type="EMBL" id="DSYK01000616">
    <property type="protein sequence ID" value="HGS22644.1"/>
    <property type="molecule type" value="Genomic_DNA"/>
</dbReference>
<dbReference type="AlphaFoldDB" id="A0A7C4PLU8"/>
<name>A0A7C4PLU8_9CHLR</name>
<dbReference type="SUPFAM" id="SSF51445">
    <property type="entry name" value="(Trans)glycosidases"/>
    <property type="match status" value="1"/>
</dbReference>
<accession>A0A7C4PLU8</accession>
<protein>
    <submittedName>
        <fullName evidence="1">Uncharacterized protein</fullName>
    </submittedName>
</protein>
<sequence length="441" mass="49495">MTEIPTAMATALPDESPTYEVTATLPILKVKVDSPLQTVREVGGGNFIHRFGGVTVGFDPVSRLNWETLQPRTVRVAIDLDEWEPVNDNGTPDDFVDSGFLDNEGSHVHATFQFMEEVYPQGVEIVASVWRVPDWMVENPENDSQQVIPQERYPEVIESLAAWLLRARDVYHVKVSYLSFNEANLGINVLLSPEDAIEMIRQGGKRFKELGLETKWLLGDTSNMGENISYASQIWNAGEIREYLGPLAFHSWDAQAADDVLRGIGAFADKNGLDVWCTEGGWDAQLWQKPDQFPRYTHALNLAAVYARALKMTRASRLLYWQMSGHDYSLNDGQKPYPSLQFLDEFKRQFPEGSQVVETSPDRSAIKFVAARKGAEVAVLLVNVSLGEDVWVEGLHDGTYSLVWSSAKQPEMQVSQLQVAGGRVRVHLEGFSITFLTNRSR</sequence>
<comment type="caution">
    <text evidence="1">The sequence shown here is derived from an EMBL/GenBank/DDBJ whole genome shotgun (WGS) entry which is preliminary data.</text>
</comment>
<organism evidence="1">
    <name type="scientific">Anaerolinea thermolimosa</name>
    <dbReference type="NCBI Taxonomy" id="229919"/>
    <lineage>
        <taxon>Bacteria</taxon>
        <taxon>Bacillati</taxon>
        <taxon>Chloroflexota</taxon>
        <taxon>Anaerolineae</taxon>
        <taxon>Anaerolineales</taxon>
        <taxon>Anaerolineaceae</taxon>
        <taxon>Anaerolinea</taxon>
    </lineage>
</organism>